<dbReference type="InterPro" id="IPR019734">
    <property type="entry name" value="TPR_rpt"/>
</dbReference>
<evidence type="ECO:0000256" key="2">
    <source>
        <dbReference type="SAM" id="Phobius"/>
    </source>
</evidence>
<reference evidence="3 4" key="1">
    <citation type="submission" date="2022-10" db="EMBL/GenBank/DDBJ databases">
        <title>High-quality genome sequences of two octocoral-associated bacteria, Endozoicomonas euniceicola EF212 and Endozoicomonas gorgoniicola PS125.</title>
        <authorList>
            <person name="Chiou Y.-J."/>
            <person name="Chen Y.-H."/>
        </authorList>
    </citation>
    <scope>NUCLEOTIDE SEQUENCE [LARGE SCALE GENOMIC DNA]</scope>
    <source>
        <strain evidence="3 4">PS125</strain>
    </source>
</reference>
<proteinExistence type="predicted"/>
<keyword evidence="1" id="KW-0802">TPR repeat</keyword>
<comment type="caution">
    <text evidence="3">The sequence shown here is derived from an EMBL/GenBank/DDBJ whole genome shotgun (WGS) entry which is preliminary data.</text>
</comment>
<feature type="transmembrane region" description="Helical" evidence="2">
    <location>
        <begin position="12"/>
        <end position="35"/>
    </location>
</feature>
<dbReference type="PROSITE" id="PS51257">
    <property type="entry name" value="PROKAR_LIPOPROTEIN"/>
    <property type="match status" value="1"/>
</dbReference>
<evidence type="ECO:0000313" key="3">
    <source>
        <dbReference type="EMBL" id="MCW7554857.1"/>
    </source>
</evidence>
<dbReference type="InterPro" id="IPR011990">
    <property type="entry name" value="TPR-like_helical_dom_sf"/>
</dbReference>
<sequence>MHDRWNKGLLQSLTRPIILFLFAVILSGCGGRVYYAPSEPVLVGSPYADREDAVGVLLNNAYQAIESGLLEEAVGWLSRAMRINPVEPAIYYHMAEIRIEQGDPDQARQLLGRALSLGPDQQMTHKLEALLSSLKS</sequence>
<evidence type="ECO:0000256" key="1">
    <source>
        <dbReference type="PROSITE-ProRule" id="PRU00339"/>
    </source>
</evidence>
<dbReference type="PROSITE" id="PS50005">
    <property type="entry name" value="TPR"/>
    <property type="match status" value="1"/>
</dbReference>
<organism evidence="3 4">
    <name type="scientific">Endozoicomonas gorgoniicola</name>
    <dbReference type="NCBI Taxonomy" id="1234144"/>
    <lineage>
        <taxon>Bacteria</taxon>
        <taxon>Pseudomonadati</taxon>
        <taxon>Pseudomonadota</taxon>
        <taxon>Gammaproteobacteria</taxon>
        <taxon>Oceanospirillales</taxon>
        <taxon>Endozoicomonadaceae</taxon>
        <taxon>Endozoicomonas</taxon>
    </lineage>
</organism>
<accession>A0ABT3MZR7</accession>
<dbReference type="Gene3D" id="1.25.40.10">
    <property type="entry name" value="Tetratricopeptide repeat domain"/>
    <property type="match status" value="1"/>
</dbReference>
<keyword evidence="2" id="KW-0472">Membrane</keyword>
<keyword evidence="2" id="KW-0812">Transmembrane</keyword>
<keyword evidence="2" id="KW-1133">Transmembrane helix</keyword>
<keyword evidence="4" id="KW-1185">Reference proteome</keyword>
<feature type="repeat" description="TPR" evidence="1">
    <location>
        <begin position="88"/>
        <end position="121"/>
    </location>
</feature>
<dbReference type="RefSeq" id="WP_262564619.1">
    <property type="nucleotide sequence ID" value="NZ_JAPFCC010000001.1"/>
</dbReference>
<evidence type="ECO:0000313" key="4">
    <source>
        <dbReference type="Proteomes" id="UP001209854"/>
    </source>
</evidence>
<dbReference type="SUPFAM" id="SSF48452">
    <property type="entry name" value="TPR-like"/>
    <property type="match status" value="1"/>
</dbReference>
<gene>
    <name evidence="3" type="ORF">NX722_19995</name>
</gene>
<protein>
    <submittedName>
        <fullName evidence="3">Tetratricopeptide repeat protein</fullName>
    </submittedName>
</protein>
<dbReference type="EMBL" id="JAPFCC010000001">
    <property type="protein sequence ID" value="MCW7554857.1"/>
    <property type="molecule type" value="Genomic_DNA"/>
</dbReference>
<dbReference type="Proteomes" id="UP001209854">
    <property type="component" value="Unassembled WGS sequence"/>
</dbReference>
<name>A0ABT3MZR7_9GAMM</name>
<dbReference type="Pfam" id="PF14559">
    <property type="entry name" value="TPR_19"/>
    <property type="match status" value="1"/>
</dbReference>